<dbReference type="STRING" id="747525.W4JTJ9"/>
<evidence type="ECO:0008006" key="3">
    <source>
        <dbReference type="Google" id="ProtNLM"/>
    </source>
</evidence>
<evidence type="ECO:0000313" key="2">
    <source>
        <dbReference type="Proteomes" id="UP000030671"/>
    </source>
</evidence>
<organism evidence="1 2">
    <name type="scientific">Heterobasidion irregulare (strain TC 32-1)</name>
    <dbReference type="NCBI Taxonomy" id="747525"/>
    <lineage>
        <taxon>Eukaryota</taxon>
        <taxon>Fungi</taxon>
        <taxon>Dikarya</taxon>
        <taxon>Basidiomycota</taxon>
        <taxon>Agaricomycotina</taxon>
        <taxon>Agaricomycetes</taxon>
        <taxon>Russulales</taxon>
        <taxon>Bondarzewiaceae</taxon>
        <taxon>Heterobasidion</taxon>
        <taxon>Heterobasidion annosum species complex</taxon>
    </lineage>
</organism>
<protein>
    <recommendedName>
        <fullName evidence="3">Acyl-CoA N-acyltransferase</fullName>
    </recommendedName>
</protein>
<keyword evidence="2" id="KW-1185">Reference proteome</keyword>
<dbReference type="InParanoid" id="W4JTJ9"/>
<dbReference type="AlphaFoldDB" id="W4JTJ9"/>
<name>W4JTJ9_HETIT</name>
<evidence type="ECO:0000313" key="1">
    <source>
        <dbReference type="EMBL" id="ETW76882.1"/>
    </source>
</evidence>
<dbReference type="EMBL" id="KI925464">
    <property type="protein sequence ID" value="ETW76882.1"/>
    <property type="molecule type" value="Genomic_DNA"/>
</dbReference>
<dbReference type="RefSeq" id="XP_009551747.1">
    <property type="nucleotide sequence ID" value="XM_009553452.1"/>
</dbReference>
<accession>W4JTJ9</accession>
<sequence>MPRSVVSRIEDPSNDNLEEIVDLLAYTNTDQWVNSMVGGDQTLLPEMFRAMVRAALLDGEVHVVEDGIDETGRAEVCSVGRWFGTYRKCWDTEAQRALGFDKFLGHVSPRSKKSLKEVYSFSYNELFYQVLRKEKEGSCWAMAMDAIHGQKGFGRAIVDTMYQKAIADNMVITGGTSGQEYVRLRIGLTDTQPANSL</sequence>
<proteinExistence type="predicted"/>
<dbReference type="OrthoDB" id="61113at2759"/>
<dbReference type="Proteomes" id="UP000030671">
    <property type="component" value="Unassembled WGS sequence"/>
</dbReference>
<reference evidence="1 2" key="1">
    <citation type="journal article" date="2012" name="New Phytol.">
        <title>Insight into trade-off between wood decay and parasitism from the genome of a fungal forest pathogen.</title>
        <authorList>
            <person name="Olson A."/>
            <person name="Aerts A."/>
            <person name="Asiegbu F."/>
            <person name="Belbahri L."/>
            <person name="Bouzid O."/>
            <person name="Broberg A."/>
            <person name="Canback B."/>
            <person name="Coutinho P.M."/>
            <person name="Cullen D."/>
            <person name="Dalman K."/>
            <person name="Deflorio G."/>
            <person name="van Diepen L.T."/>
            <person name="Dunand C."/>
            <person name="Duplessis S."/>
            <person name="Durling M."/>
            <person name="Gonthier P."/>
            <person name="Grimwood J."/>
            <person name="Fossdal C.G."/>
            <person name="Hansson D."/>
            <person name="Henrissat B."/>
            <person name="Hietala A."/>
            <person name="Himmelstrand K."/>
            <person name="Hoffmeister D."/>
            <person name="Hogberg N."/>
            <person name="James T.Y."/>
            <person name="Karlsson M."/>
            <person name="Kohler A."/>
            <person name="Kues U."/>
            <person name="Lee Y.H."/>
            <person name="Lin Y.C."/>
            <person name="Lind M."/>
            <person name="Lindquist E."/>
            <person name="Lombard V."/>
            <person name="Lucas S."/>
            <person name="Lunden K."/>
            <person name="Morin E."/>
            <person name="Murat C."/>
            <person name="Park J."/>
            <person name="Raffaello T."/>
            <person name="Rouze P."/>
            <person name="Salamov A."/>
            <person name="Schmutz J."/>
            <person name="Solheim H."/>
            <person name="Stahlberg J."/>
            <person name="Velez H."/>
            <person name="de Vries R.P."/>
            <person name="Wiebenga A."/>
            <person name="Woodward S."/>
            <person name="Yakovlev I."/>
            <person name="Garbelotto M."/>
            <person name="Martin F."/>
            <person name="Grigoriev I.V."/>
            <person name="Stenlid J."/>
        </authorList>
    </citation>
    <scope>NUCLEOTIDE SEQUENCE [LARGE SCALE GENOMIC DNA]</scope>
    <source>
        <strain evidence="1 2">TC 32-1</strain>
    </source>
</reference>
<dbReference type="Gene3D" id="3.40.630.30">
    <property type="match status" value="1"/>
</dbReference>
<gene>
    <name evidence="1" type="ORF">HETIRDRAFT_106263</name>
</gene>
<dbReference type="GeneID" id="20666147"/>
<dbReference type="KEGG" id="hir:HETIRDRAFT_106263"/>
<dbReference type="HOGENOM" id="CLU_1384331_0_0_1"/>